<dbReference type="STRING" id="1804984.AYM40_22040"/>
<sequence>MNAQTERIAKTYDDLPYISGCYPESAPEHLRAVAYLFGLDVPPLQKARVLELGCAAGGNIIPFATRYPRATVVGVDLSVVQIEAGRRAIETLGLSNIALRQGSIADLDASLGQFDYIICHGVYSWVPDDVREAILRVANECLSPEGIAYISYNTYPGWKAKEVVRDAMMLRGGGRASPEEGLAYARGMIDFLHDTAQPGSLLKKIMDDNIQMVRHGDASYLNHEYLEVCNSPCYFREFLARAERRGLSYLAEAEIGRMFAGNHGRHTAELLLKECAGEQVVLEQLMDFLNNRTFRQTLLVHDKRAEQIRYGFDLKRLVGLHLAGRYARQPDGDGRWQDVRSGRTIATGPDTQQVIDALNEAWPATVAVEELVRWVTSVSGQAGEEIESRVLDFVRSLVIRNAVQFRLEPVIAPPRPIAHPEAPSVLRRLAELRAGGEASLTLFTAWHECVVTLGPVEQKLLPLLDGSRNLDALAEIIGRGVANGELHFKRDGEVLTQPAEIAAAIEENVRRAVQWFADSAMLAARSETASAGKPASKQRVRKEH</sequence>
<dbReference type="InterPro" id="IPR050723">
    <property type="entry name" value="CFA/CMAS"/>
</dbReference>
<feature type="domain" description="Methyltransferase" evidence="2">
    <location>
        <begin position="49"/>
        <end position="146"/>
    </location>
</feature>
<keyword evidence="5" id="KW-1185">Reference proteome</keyword>
<dbReference type="PANTHER" id="PTHR43667">
    <property type="entry name" value="CYCLOPROPANE-FATTY-ACYL-PHOSPHOLIPID SYNTHASE"/>
    <property type="match status" value="1"/>
</dbReference>
<evidence type="ECO:0000259" key="1">
    <source>
        <dbReference type="Pfam" id="PF10119"/>
    </source>
</evidence>
<dbReference type="Gene3D" id="3.40.50.150">
    <property type="entry name" value="Vaccinia Virus protein VP39"/>
    <property type="match status" value="1"/>
</dbReference>
<dbReference type="InterPro" id="IPR029063">
    <property type="entry name" value="SAM-dependent_MTases_sf"/>
</dbReference>
<dbReference type="CDD" id="cd02440">
    <property type="entry name" value="AdoMet_MTases"/>
    <property type="match status" value="1"/>
</dbReference>
<dbReference type="EMBL" id="CP014579">
    <property type="protein sequence ID" value="ANB75104.1"/>
    <property type="molecule type" value="Genomic_DNA"/>
</dbReference>
<dbReference type="Pfam" id="PF10119">
    <property type="entry name" value="MethyTransf_Reg"/>
    <property type="match status" value="1"/>
</dbReference>
<proteinExistence type="predicted"/>
<dbReference type="AlphaFoldDB" id="A0A160FQY1"/>
<feature type="domain" description="PKMT C-terminal winged helix" evidence="3">
    <location>
        <begin position="429"/>
        <end position="520"/>
    </location>
</feature>
<evidence type="ECO:0000313" key="4">
    <source>
        <dbReference type="EMBL" id="ANB75104.1"/>
    </source>
</evidence>
<name>A0A160FQY1_9BURK</name>
<evidence type="ECO:0000313" key="5">
    <source>
        <dbReference type="Proteomes" id="UP000076852"/>
    </source>
</evidence>
<reference evidence="4 5" key="1">
    <citation type="journal article" date="2016" name="Gene">
        <title>PacBio SMRT assembly of a complex multi-replicon genome reveals chlorocatechol degradative operon in a region of genome plasticity.</title>
        <authorList>
            <person name="Ricker N."/>
            <person name="Shen S.Y."/>
            <person name="Goordial J."/>
            <person name="Jin S."/>
            <person name="Fulthorpe R.R."/>
        </authorList>
    </citation>
    <scope>NUCLEOTIDE SEQUENCE [LARGE SCALE GENOMIC DNA]</scope>
    <source>
        <strain evidence="4 5">OLGA172</strain>
    </source>
</reference>
<dbReference type="InterPro" id="IPR048976">
    <property type="entry name" value="WHD_PKMT"/>
</dbReference>
<organism evidence="4 5">
    <name type="scientific">Paraburkholderia phytofirmans OLGA172</name>
    <dbReference type="NCBI Taxonomy" id="1417228"/>
    <lineage>
        <taxon>Bacteria</taxon>
        <taxon>Pseudomonadati</taxon>
        <taxon>Pseudomonadota</taxon>
        <taxon>Betaproteobacteria</taxon>
        <taxon>Burkholderiales</taxon>
        <taxon>Burkholderiaceae</taxon>
        <taxon>Paraburkholderia</taxon>
    </lineage>
</organism>
<dbReference type="InterPro" id="IPR018773">
    <property type="entry name" value="MeTrfase_reg_dom_prd"/>
</dbReference>
<gene>
    <name evidence="4" type="ORF">AYM40_22040</name>
</gene>
<evidence type="ECO:0000259" key="3">
    <source>
        <dbReference type="Pfam" id="PF21782"/>
    </source>
</evidence>
<evidence type="ECO:0000259" key="2">
    <source>
        <dbReference type="Pfam" id="PF13649"/>
    </source>
</evidence>
<dbReference type="Proteomes" id="UP000076852">
    <property type="component" value="Chromosome 2"/>
</dbReference>
<dbReference type="PANTHER" id="PTHR43667:SF2">
    <property type="entry name" value="FATTY ACID C-METHYL TRANSFERASE"/>
    <property type="match status" value="1"/>
</dbReference>
<feature type="domain" description="Methyltransferase regulatory" evidence="1">
    <location>
        <begin position="218"/>
        <end position="301"/>
    </location>
</feature>
<dbReference type="KEGG" id="buz:AYM40_22040"/>
<dbReference type="InterPro" id="IPR041698">
    <property type="entry name" value="Methyltransf_25"/>
</dbReference>
<accession>A0A160FQY1</accession>
<dbReference type="Pfam" id="PF13649">
    <property type="entry name" value="Methyltransf_25"/>
    <property type="match status" value="1"/>
</dbReference>
<dbReference type="SUPFAM" id="SSF53335">
    <property type="entry name" value="S-adenosyl-L-methionine-dependent methyltransferases"/>
    <property type="match status" value="1"/>
</dbReference>
<evidence type="ECO:0008006" key="6">
    <source>
        <dbReference type="Google" id="ProtNLM"/>
    </source>
</evidence>
<protein>
    <recommendedName>
        <fullName evidence="6">Methyltransferase type 12</fullName>
    </recommendedName>
</protein>
<dbReference type="RefSeq" id="WP_063498399.1">
    <property type="nucleotide sequence ID" value="NZ_CP014579.1"/>
</dbReference>
<dbReference type="Pfam" id="PF21782">
    <property type="entry name" value="WHD_PKMT"/>
    <property type="match status" value="1"/>
</dbReference>